<feature type="transmembrane region" description="Helical" evidence="11">
    <location>
        <begin position="74"/>
        <end position="97"/>
    </location>
</feature>
<evidence type="ECO:0000313" key="13">
    <source>
        <dbReference type="EMBL" id="KAJ3704974.1"/>
    </source>
</evidence>
<proteinExistence type="inferred from homology"/>
<feature type="domain" description="GPI ethanolamine phosphate transferase 2 C-terminal" evidence="12">
    <location>
        <begin position="556"/>
        <end position="980"/>
    </location>
</feature>
<dbReference type="EMBL" id="JAMRDG010000001">
    <property type="protein sequence ID" value="KAJ3704974.1"/>
    <property type="molecule type" value="Genomic_DNA"/>
</dbReference>
<evidence type="ECO:0000313" key="14">
    <source>
        <dbReference type="Proteomes" id="UP001210211"/>
    </source>
</evidence>
<keyword evidence="8 11" id="KW-1133">Transmembrane helix</keyword>
<keyword evidence="6 11" id="KW-0812">Transmembrane</keyword>
<sequence length="994" mass="110522">MTGSDRLGSRPDTSTTRLISVRVRSQTKILSSISKPILLSCLLPFRAPCLSFARSLLLQLQSLHSMPSSKCSTLALGISMAALLQIAGISLFLFGFFPVKPTLPGFSGSESYQMPSCDSDSDAERADLSSEQRKFLYEELSGITPVYDRLILMVIDGLPAEFILGKGRKPPAKTMAEAMPYTQYLLANELAVGFHAKAAPPTVTMPRLKAMMSGAIGGFLDVAFNFNTQAFLDDNLLDQLYRIGWRMVMLGDNTWIKLFPNLFSRQDGVGSFFVKDTVEVDFNVSRHLDVELAAEDWNLLILHYLGLDHVGHIGGRQSILMAPKLKEMDDIIKEIHMQSIIPQKNSSSQTLLVVVSDHGMTEAGNHGGSSYEETDSLALFVGNGIRTASNGKSVNNEAFQVDIAPTLALLFGVPIPKNNIGVTLTNVFQSLTEEQRLKALELNSWQLLRLLRANLPRLCCDYSGSSTSNLNSGTNLRADSTGINFCIQYAKAVAAHDYWRLQNNSTLRSDYFHIASESYELFLRNASEWLSHRATDKPIHILLVAVVFMFFSCLLFVCLTCWLFCNTYNNLWSSEDIFIFIAIILHAISFGSSSFVEEEQYTWHFLTTTLYLIFLFTQIRTFLKGLNRNLSEVMSPIILVLISGRILRGWHQGGINWAHLPDISKLLLQLSPSTITFLHITSILSLTVLYSNSISILKSQFNLVLWLSYLIGACLVLLQSIKNNIANTILVDHGTTWIPQAVYVIGGISVISSLFLLPWISSVRRKKDIFLGIRECVYDIGSAYVAFWCLLQLLLQQPVNAIPVLLIYMQHRASVSLFADSVSVHKDWVKVAALYFLGLAGHFGLGNTNSLATIDVAGAFIGISSYSTVLSGVLMFCITYASPILSHLSMVMCISTMVDRRVISCKEIDWRTLLESTVAIPSLVPLVVNSVALTSFTVVLLLMRNHLFVWSVFSPKYLYLCASTVSVYLGVLLIAGTVFYTCYVFTLDKRKHQT</sequence>
<evidence type="ECO:0000256" key="7">
    <source>
        <dbReference type="ARBA" id="ARBA00022824"/>
    </source>
</evidence>
<evidence type="ECO:0000256" key="6">
    <source>
        <dbReference type="ARBA" id="ARBA00022692"/>
    </source>
</evidence>
<feature type="transmembrane region" description="Helical" evidence="11">
    <location>
        <begin position="828"/>
        <end position="845"/>
    </location>
</feature>
<keyword evidence="4" id="KW-0337">GPI-anchor biosynthesis</keyword>
<dbReference type="Pfam" id="PF01663">
    <property type="entry name" value="Phosphodiest"/>
    <property type="match status" value="1"/>
</dbReference>
<dbReference type="GO" id="GO:0005789">
    <property type="term" value="C:endoplasmic reticulum membrane"/>
    <property type="evidence" value="ECO:0007669"/>
    <property type="project" value="UniProtKB-SubCell"/>
</dbReference>
<evidence type="ECO:0000256" key="8">
    <source>
        <dbReference type="ARBA" id="ARBA00022989"/>
    </source>
</evidence>
<evidence type="ECO:0000256" key="3">
    <source>
        <dbReference type="ARBA" id="ARBA00005315"/>
    </source>
</evidence>
<dbReference type="InterPro" id="IPR017850">
    <property type="entry name" value="Alkaline_phosphatase_core_sf"/>
</dbReference>
<keyword evidence="9 11" id="KW-0472">Membrane</keyword>
<dbReference type="GO" id="GO:0051267">
    <property type="term" value="F:CP2 mannose-ethanolamine phosphotransferase activity"/>
    <property type="evidence" value="ECO:0007669"/>
    <property type="project" value="TreeGrafter"/>
</dbReference>
<feature type="transmembrane region" description="Helical" evidence="11">
    <location>
        <begin position="670"/>
        <end position="691"/>
    </location>
</feature>
<dbReference type="CDD" id="cd16024">
    <property type="entry name" value="GPI_EPT_2"/>
    <property type="match status" value="1"/>
</dbReference>
<dbReference type="GO" id="GO:0006506">
    <property type="term" value="P:GPI anchor biosynthetic process"/>
    <property type="evidence" value="ECO:0007669"/>
    <property type="project" value="UniProtKB-KW"/>
</dbReference>
<feature type="transmembrane region" description="Helical" evidence="11">
    <location>
        <begin position="957"/>
        <end position="985"/>
    </location>
</feature>
<evidence type="ECO:0000256" key="9">
    <source>
        <dbReference type="ARBA" id="ARBA00023136"/>
    </source>
</evidence>
<evidence type="ECO:0000256" key="4">
    <source>
        <dbReference type="ARBA" id="ARBA00022502"/>
    </source>
</evidence>
<feature type="transmembrane region" description="Helical" evidence="11">
    <location>
        <begin position="577"/>
        <end position="596"/>
    </location>
</feature>
<evidence type="ECO:0000256" key="5">
    <source>
        <dbReference type="ARBA" id="ARBA00022679"/>
    </source>
</evidence>
<feature type="transmembrane region" description="Helical" evidence="11">
    <location>
        <begin position="703"/>
        <end position="721"/>
    </location>
</feature>
<dbReference type="PANTHER" id="PTHR23072">
    <property type="entry name" value="PHOSPHATIDYLINOSITOL GLYCAN-RELATED"/>
    <property type="match status" value="1"/>
</dbReference>
<dbReference type="InterPro" id="IPR037674">
    <property type="entry name" value="PIG-G_N"/>
</dbReference>
<gene>
    <name evidence="13" type="ORF">LUZ61_008679</name>
</gene>
<comment type="similarity">
    <text evidence="3">Belongs to the PIGG/PIGN/PIGO family. PIGG subfamily.</text>
</comment>
<name>A0AAD5ZVT4_9POAL</name>
<evidence type="ECO:0000256" key="10">
    <source>
        <dbReference type="ARBA" id="ARBA00023180"/>
    </source>
</evidence>
<comment type="subcellular location">
    <subcellularLocation>
        <location evidence="1">Endoplasmic reticulum membrane</location>
        <topology evidence="1">Multi-pass membrane protein</topology>
    </subcellularLocation>
</comment>
<feature type="transmembrane region" description="Helical" evidence="11">
    <location>
        <begin position="880"/>
        <end position="898"/>
    </location>
</feature>
<evidence type="ECO:0000256" key="1">
    <source>
        <dbReference type="ARBA" id="ARBA00004477"/>
    </source>
</evidence>
<dbReference type="InterPro" id="IPR002591">
    <property type="entry name" value="Phosphodiest/P_Trfase"/>
</dbReference>
<feature type="transmembrane region" description="Helical" evidence="11">
    <location>
        <begin position="602"/>
        <end position="623"/>
    </location>
</feature>
<dbReference type="AlphaFoldDB" id="A0AAD5ZVT4"/>
<dbReference type="SUPFAM" id="SSF53649">
    <property type="entry name" value="Alkaline phosphatase-like"/>
    <property type="match status" value="1"/>
</dbReference>
<dbReference type="Gene3D" id="3.40.720.10">
    <property type="entry name" value="Alkaline Phosphatase, subunit A"/>
    <property type="match status" value="1"/>
</dbReference>
<dbReference type="PANTHER" id="PTHR23072:SF0">
    <property type="entry name" value="GPI ETHANOLAMINE PHOSPHATE TRANSFERASE 2"/>
    <property type="match status" value="1"/>
</dbReference>
<reference evidence="13 14" key="1">
    <citation type="journal article" date="2022" name="Cell">
        <title>Repeat-based holocentromeres influence genome architecture and karyotype evolution.</title>
        <authorList>
            <person name="Hofstatter P.G."/>
            <person name="Thangavel G."/>
            <person name="Lux T."/>
            <person name="Neumann P."/>
            <person name="Vondrak T."/>
            <person name="Novak P."/>
            <person name="Zhang M."/>
            <person name="Costa L."/>
            <person name="Castellani M."/>
            <person name="Scott A."/>
            <person name="Toegelov H."/>
            <person name="Fuchs J."/>
            <person name="Mata-Sucre Y."/>
            <person name="Dias Y."/>
            <person name="Vanzela A.L.L."/>
            <person name="Huettel B."/>
            <person name="Almeida C.C.S."/>
            <person name="Simkova H."/>
            <person name="Souza G."/>
            <person name="Pedrosa-Harand A."/>
            <person name="Macas J."/>
            <person name="Mayer K.F.X."/>
            <person name="Houben A."/>
            <person name="Marques A."/>
        </authorList>
    </citation>
    <scope>NUCLEOTIDE SEQUENCE [LARGE SCALE GENOMIC DNA]</scope>
    <source>
        <strain evidence="13">RhyTen1mFocal</strain>
    </source>
</reference>
<evidence type="ECO:0000259" key="12">
    <source>
        <dbReference type="Pfam" id="PF19316"/>
    </source>
</evidence>
<comment type="pathway">
    <text evidence="2">Glycolipid biosynthesis; glycosylphosphatidylinositol-anchor biosynthesis.</text>
</comment>
<accession>A0AAD5ZVT4</accession>
<protein>
    <recommendedName>
        <fullName evidence="12">GPI ethanolamine phosphate transferase 2 C-terminal domain-containing protein</fullName>
    </recommendedName>
</protein>
<dbReference type="InterPro" id="IPR045687">
    <property type="entry name" value="PIGG/GPI7_C"/>
</dbReference>
<keyword evidence="5" id="KW-0808">Transferase</keyword>
<keyword evidence="14" id="KW-1185">Reference proteome</keyword>
<dbReference type="Pfam" id="PF19316">
    <property type="entry name" value="PIGO_PIGG"/>
    <property type="match status" value="1"/>
</dbReference>
<dbReference type="FunFam" id="3.40.720.10:FF:000078">
    <property type="entry name" value="GPI ethanolamine phosphate transferase 2 isoform X4"/>
    <property type="match status" value="1"/>
</dbReference>
<keyword evidence="10" id="KW-0325">Glycoprotein</keyword>
<dbReference type="Proteomes" id="UP001210211">
    <property type="component" value="Unassembled WGS sequence"/>
</dbReference>
<comment type="caution">
    <text evidence="13">The sequence shown here is derived from an EMBL/GenBank/DDBJ whole genome shotgun (WGS) entry which is preliminary data.</text>
</comment>
<feature type="transmembrane region" description="Helical" evidence="11">
    <location>
        <begin position="741"/>
        <end position="760"/>
    </location>
</feature>
<feature type="transmembrane region" description="Helical" evidence="11">
    <location>
        <begin position="918"/>
        <end position="942"/>
    </location>
</feature>
<feature type="transmembrane region" description="Helical" evidence="11">
    <location>
        <begin position="541"/>
        <end position="565"/>
    </location>
</feature>
<organism evidence="13 14">
    <name type="scientific">Rhynchospora tenuis</name>
    <dbReference type="NCBI Taxonomy" id="198213"/>
    <lineage>
        <taxon>Eukaryota</taxon>
        <taxon>Viridiplantae</taxon>
        <taxon>Streptophyta</taxon>
        <taxon>Embryophyta</taxon>
        <taxon>Tracheophyta</taxon>
        <taxon>Spermatophyta</taxon>
        <taxon>Magnoliopsida</taxon>
        <taxon>Liliopsida</taxon>
        <taxon>Poales</taxon>
        <taxon>Cyperaceae</taxon>
        <taxon>Cyperoideae</taxon>
        <taxon>Rhynchosporeae</taxon>
        <taxon>Rhynchospora</taxon>
    </lineage>
</organism>
<evidence type="ECO:0000256" key="11">
    <source>
        <dbReference type="SAM" id="Phobius"/>
    </source>
</evidence>
<keyword evidence="7" id="KW-0256">Endoplasmic reticulum</keyword>
<evidence type="ECO:0000256" key="2">
    <source>
        <dbReference type="ARBA" id="ARBA00004687"/>
    </source>
</evidence>
<dbReference type="InterPro" id="IPR039527">
    <property type="entry name" value="PIGG/GPI7"/>
</dbReference>
<feature type="transmembrane region" description="Helical" evidence="11">
    <location>
        <begin position="630"/>
        <end position="650"/>
    </location>
</feature>